<dbReference type="InterPro" id="IPR017517">
    <property type="entry name" value="Maleyloyr_isom"/>
</dbReference>
<dbReference type="InterPro" id="IPR034660">
    <property type="entry name" value="DinB/YfiT-like"/>
</dbReference>
<keyword evidence="3" id="KW-1185">Reference proteome</keyword>
<evidence type="ECO:0000313" key="2">
    <source>
        <dbReference type="EMBL" id="GID62551.1"/>
    </source>
</evidence>
<dbReference type="AlphaFoldDB" id="A0A919IC48"/>
<dbReference type="InterPro" id="IPR024344">
    <property type="entry name" value="MDMPI_metal-binding"/>
</dbReference>
<dbReference type="NCBIfam" id="TIGR03083">
    <property type="entry name" value="maleylpyruvate isomerase family mycothiol-dependent enzyme"/>
    <property type="match status" value="1"/>
</dbReference>
<dbReference type="EMBL" id="BOMH01000002">
    <property type="protein sequence ID" value="GID62551.1"/>
    <property type="molecule type" value="Genomic_DNA"/>
</dbReference>
<reference evidence="2" key="1">
    <citation type="submission" date="2021-01" db="EMBL/GenBank/DDBJ databases">
        <title>Whole genome shotgun sequence of Actinoplanes cyaneus NBRC 14990.</title>
        <authorList>
            <person name="Komaki H."/>
            <person name="Tamura T."/>
        </authorList>
    </citation>
    <scope>NUCLEOTIDE SEQUENCE</scope>
    <source>
        <strain evidence="2">NBRC 14990</strain>
    </source>
</reference>
<proteinExistence type="predicted"/>
<organism evidence="2 3">
    <name type="scientific">Actinoplanes cyaneus</name>
    <dbReference type="NCBI Taxonomy" id="52696"/>
    <lineage>
        <taxon>Bacteria</taxon>
        <taxon>Bacillati</taxon>
        <taxon>Actinomycetota</taxon>
        <taxon>Actinomycetes</taxon>
        <taxon>Micromonosporales</taxon>
        <taxon>Micromonosporaceae</taxon>
        <taxon>Actinoplanes</taxon>
    </lineage>
</organism>
<dbReference type="Proteomes" id="UP000619479">
    <property type="component" value="Unassembled WGS sequence"/>
</dbReference>
<evidence type="ECO:0000259" key="1">
    <source>
        <dbReference type="Pfam" id="PF11716"/>
    </source>
</evidence>
<dbReference type="RefSeq" id="WP_239174085.1">
    <property type="nucleotide sequence ID" value="NZ_BAAAUC010000002.1"/>
</dbReference>
<name>A0A919IC48_9ACTN</name>
<dbReference type="Gene3D" id="1.20.120.450">
    <property type="entry name" value="dinb family like domain"/>
    <property type="match status" value="1"/>
</dbReference>
<dbReference type="SUPFAM" id="SSF109854">
    <property type="entry name" value="DinB/YfiT-like putative metalloenzymes"/>
    <property type="match status" value="1"/>
</dbReference>
<gene>
    <name evidence="2" type="ORF">Acy02nite_04320</name>
</gene>
<accession>A0A919IC48</accession>
<feature type="domain" description="Mycothiol-dependent maleylpyruvate isomerase metal-binding" evidence="1">
    <location>
        <begin position="10"/>
        <end position="97"/>
    </location>
</feature>
<dbReference type="GO" id="GO:0046872">
    <property type="term" value="F:metal ion binding"/>
    <property type="evidence" value="ECO:0007669"/>
    <property type="project" value="InterPro"/>
</dbReference>
<protein>
    <recommendedName>
        <fullName evidence="1">Mycothiol-dependent maleylpyruvate isomerase metal-binding domain-containing protein</fullName>
    </recommendedName>
</protein>
<evidence type="ECO:0000313" key="3">
    <source>
        <dbReference type="Proteomes" id="UP000619479"/>
    </source>
</evidence>
<comment type="caution">
    <text evidence="2">The sequence shown here is derived from an EMBL/GenBank/DDBJ whole genome shotgun (WGS) entry which is preliminary data.</text>
</comment>
<dbReference type="Pfam" id="PF11716">
    <property type="entry name" value="MDMPI_N"/>
    <property type="match status" value="1"/>
</dbReference>
<sequence length="206" mass="22245">MQTDVRSEIAAQRTELADLLAGLSEQQWDAPTLCAGWRVREVVAHVTYPFRTRAPRFFLDLARAGGRFDRMADRVARRDATAMSAARLLAQVRDNVEHPWSPPGGGAAGALSHDVIHGLDITLALFPERPVPSGRMAVVLGGMSPRSIGWFGTDLSGVRLVATDLEWTFGAGEPVRGRAQDLLMVVCGRRLPTGLLTGTAAARYTG</sequence>